<protein>
    <submittedName>
        <fullName evidence="1">Uncharacterized protein</fullName>
    </submittedName>
</protein>
<reference evidence="2" key="1">
    <citation type="submission" date="2024-07" db="EMBL/GenBank/DDBJ databases">
        <title>Two chromosome-level genome assemblies of Korean endemic species Abeliophyllum distichum and Forsythia ovata (Oleaceae).</title>
        <authorList>
            <person name="Jang H."/>
        </authorList>
    </citation>
    <scope>NUCLEOTIDE SEQUENCE [LARGE SCALE GENOMIC DNA]</scope>
</reference>
<keyword evidence="2" id="KW-1185">Reference proteome</keyword>
<evidence type="ECO:0000313" key="2">
    <source>
        <dbReference type="Proteomes" id="UP001604336"/>
    </source>
</evidence>
<dbReference type="Proteomes" id="UP001604336">
    <property type="component" value="Unassembled WGS sequence"/>
</dbReference>
<organism evidence="1 2">
    <name type="scientific">Abeliophyllum distichum</name>
    <dbReference type="NCBI Taxonomy" id="126358"/>
    <lineage>
        <taxon>Eukaryota</taxon>
        <taxon>Viridiplantae</taxon>
        <taxon>Streptophyta</taxon>
        <taxon>Embryophyta</taxon>
        <taxon>Tracheophyta</taxon>
        <taxon>Spermatophyta</taxon>
        <taxon>Magnoliopsida</taxon>
        <taxon>eudicotyledons</taxon>
        <taxon>Gunneridae</taxon>
        <taxon>Pentapetalae</taxon>
        <taxon>asterids</taxon>
        <taxon>lamiids</taxon>
        <taxon>Lamiales</taxon>
        <taxon>Oleaceae</taxon>
        <taxon>Forsythieae</taxon>
        <taxon>Abeliophyllum</taxon>
    </lineage>
</organism>
<name>A0ABD1S8X5_9LAMI</name>
<dbReference type="EMBL" id="JBFOLK010000007">
    <property type="protein sequence ID" value="KAL2497177.1"/>
    <property type="molecule type" value="Genomic_DNA"/>
</dbReference>
<proteinExistence type="predicted"/>
<comment type="caution">
    <text evidence="1">The sequence shown here is derived from an EMBL/GenBank/DDBJ whole genome shotgun (WGS) entry which is preliminary data.</text>
</comment>
<sequence>MEYAHDRRLCEFTRKVTANCNITNIKKAENALDDHHKAELHRSCFWNFHQVRCMQFSGQIIDNLLLRLVKSENGESVLLIQNDYISMWQKKLAADLYTQNYDP</sequence>
<dbReference type="AlphaFoldDB" id="A0ABD1S8X5"/>
<evidence type="ECO:0000313" key="1">
    <source>
        <dbReference type="EMBL" id="KAL2497177.1"/>
    </source>
</evidence>
<accession>A0ABD1S8X5</accession>
<gene>
    <name evidence="1" type="ORF">Adt_22727</name>
</gene>